<dbReference type="Gene3D" id="1.10.238.260">
    <property type="match status" value="1"/>
</dbReference>
<dbReference type="InterPro" id="IPR002034">
    <property type="entry name" value="AIPM/Hcit_synth_CS"/>
</dbReference>
<reference evidence="11 12" key="1">
    <citation type="submission" date="2021-12" db="EMBL/GenBank/DDBJ databases">
        <title>Discovery of the Pendulisporaceae a myxobacterial family with distinct sporulation behavior and unique specialized metabolism.</title>
        <authorList>
            <person name="Garcia R."/>
            <person name="Popoff A."/>
            <person name="Bader C.D."/>
            <person name="Loehr J."/>
            <person name="Walesch S."/>
            <person name="Walt C."/>
            <person name="Boldt J."/>
            <person name="Bunk B."/>
            <person name="Haeckl F.J.F.P.J."/>
            <person name="Gunesch A.P."/>
            <person name="Birkelbach J."/>
            <person name="Nuebel U."/>
            <person name="Pietschmann T."/>
            <person name="Bach T."/>
            <person name="Mueller R."/>
        </authorList>
    </citation>
    <scope>NUCLEOTIDE SEQUENCE [LARGE SCALE GENOMIC DNA]</scope>
    <source>
        <strain evidence="11 12">MSr11954</strain>
    </source>
</reference>
<dbReference type="EC" id="2.3.3.13" evidence="3"/>
<evidence type="ECO:0000256" key="1">
    <source>
        <dbReference type="ARBA" id="ARBA00004689"/>
    </source>
</evidence>
<dbReference type="PANTHER" id="PTHR10277:SF9">
    <property type="entry name" value="2-ISOPROPYLMALATE SYNTHASE 1, CHLOROPLASTIC-RELATED"/>
    <property type="match status" value="1"/>
</dbReference>
<dbReference type="PROSITE" id="PS50991">
    <property type="entry name" value="PYR_CT"/>
    <property type="match status" value="1"/>
</dbReference>
<keyword evidence="6 9" id="KW-0808">Transferase</keyword>
<evidence type="ECO:0000256" key="9">
    <source>
        <dbReference type="RuleBase" id="RU003523"/>
    </source>
</evidence>
<feature type="domain" description="Pyruvate carboxyltransferase" evidence="10">
    <location>
        <begin position="5"/>
        <end position="267"/>
    </location>
</feature>
<proteinExistence type="inferred from homology"/>
<accession>A0ABZ2LNF7</accession>
<evidence type="ECO:0000259" key="10">
    <source>
        <dbReference type="PROSITE" id="PS50991"/>
    </source>
</evidence>
<evidence type="ECO:0000256" key="4">
    <source>
        <dbReference type="ARBA" id="ARBA00022430"/>
    </source>
</evidence>
<dbReference type="PROSITE" id="PS00815">
    <property type="entry name" value="AIPM_HOMOCIT_SYNTH_1"/>
    <property type="match status" value="1"/>
</dbReference>
<protein>
    <recommendedName>
        <fullName evidence="3">2-isopropylmalate synthase</fullName>
        <ecNumber evidence="3">2.3.3.13</ecNumber>
    </recommendedName>
</protein>
<dbReference type="PANTHER" id="PTHR10277">
    <property type="entry name" value="HOMOCITRATE SYNTHASE-RELATED"/>
    <property type="match status" value="1"/>
</dbReference>
<evidence type="ECO:0000256" key="5">
    <source>
        <dbReference type="ARBA" id="ARBA00022605"/>
    </source>
</evidence>
<comment type="similarity">
    <text evidence="2">Belongs to the alpha-IPM synthase/homocitrate synthase family. LeuA type 1 subfamily.</text>
</comment>
<dbReference type="CDD" id="cd07940">
    <property type="entry name" value="DRE_TIM_IPMS"/>
    <property type="match status" value="1"/>
</dbReference>
<dbReference type="Pfam" id="PF22617">
    <property type="entry name" value="HCS_D2"/>
    <property type="match status" value="1"/>
</dbReference>
<keyword evidence="7" id="KW-0464">Manganese</keyword>
<gene>
    <name evidence="11" type="ORF">LZC94_25195</name>
</gene>
<evidence type="ECO:0000313" key="11">
    <source>
        <dbReference type="EMBL" id="WXB11159.1"/>
    </source>
</evidence>
<evidence type="ECO:0000256" key="2">
    <source>
        <dbReference type="ARBA" id="ARBA00009396"/>
    </source>
</evidence>
<dbReference type="RefSeq" id="WP_394820774.1">
    <property type="nucleotide sequence ID" value="NZ_CP089984.1"/>
</dbReference>
<organism evidence="11 12">
    <name type="scientific">Pendulispora albinea</name>
    <dbReference type="NCBI Taxonomy" id="2741071"/>
    <lineage>
        <taxon>Bacteria</taxon>
        <taxon>Pseudomonadati</taxon>
        <taxon>Myxococcota</taxon>
        <taxon>Myxococcia</taxon>
        <taxon>Myxococcales</taxon>
        <taxon>Sorangiineae</taxon>
        <taxon>Pendulisporaceae</taxon>
        <taxon>Pendulispora</taxon>
    </lineage>
</organism>
<dbReference type="InterPro" id="IPR054691">
    <property type="entry name" value="LeuA/HCS_post-cat"/>
</dbReference>
<evidence type="ECO:0000256" key="8">
    <source>
        <dbReference type="ARBA" id="ARBA00023304"/>
    </source>
</evidence>
<keyword evidence="5" id="KW-0028">Amino-acid biosynthesis</keyword>
<name>A0ABZ2LNF7_9BACT</name>
<sequence length="386" mass="41468">MSDKITILDTTLRDGEQSAGVNFTRADKLEIARMLEAMRIDVIEAGFPAASAAEFANVQAVAKDVRGSAICALARAVPEDIDAATEALKPAAEPRIHIFLNSSDTHLAHQLRKSREDVRALAGAMVQRARTYVADVEFSPMDATRADPDFLAEIVRTAIAAGATTINLPDTVGYVLPHRLHAMILDVRAKVPELGRVCLSFHGQDDLGLSTANTLEAVRAGARQVELTVNGIGERAGNTALEEVVMALRLHGPALGVHVDVDTTKLAELSQLVAARSGMAVAPNKALVGKNAFRHASGIHQDGVLKKRETFEWIDPAMVGNTRGTEIVLGKLSGRAGFLARVRALGVELSKEREEETFARFQALADQRPMVDDAEIRAICREGAHA</sequence>
<dbReference type="SUPFAM" id="SSF51569">
    <property type="entry name" value="Aldolase"/>
    <property type="match status" value="1"/>
</dbReference>
<keyword evidence="12" id="KW-1185">Reference proteome</keyword>
<evidence type="ECO:0000256" key="7">
    <source>
        <dbReference type="ARBA" id="ARBA00023211"/>
    </source>
</evidence>
<evidence type="ECO:0000313" key="12">
    <source>
        <dbReference type="Proteomes" id="UP001370348"/>
    </source>
</evidence>
<dbReference type="Proteomes" id="UP001370348">
    <property type="component" value="Chromosome"/>
</dbReference>
<dbReference type="Pfam" id="PF00682">
    <property type="entry name" value="HMGL-like"/>
    <property type="match status" value="1"/>
</dbReference>
<comment type="pathway">
    <text evidence="1">Amino-acid biosynthesis; L-leucine biosynthesis; L-leucine from 3-methyl-2-oxobutanoate: step 1/4.</text>
</comment>
<keyword evidence="4" id="KW-0432">Leucine biosynthesis</keyword>
<dbReference type="InterPro" id="IPR050073">
    <property type="entry name" value="2-IPM_HCS-like"/>
</dbReference>
<dbReference type="Gene3D" id="3.20.20.70">
    <property type="entry name" value="Aldolase class I"/>
    <property type="match status" value="1"/>
</dbReference>
<keyword evidence="8" id="KW-0100">Branched-chain amino acid biosynthesis</keyword>
<dbReference type="InterPro" id="IPR013785">
    <property type="entry name" value="Aldolase_TIM"/>
</dbReference>
<evidence type="ECO:0000256" key="3">
    <source>
        <dbReference type="ARBA" id="ARBA00012973"/>
    </source>
</evidence>
<dbReference type="InterPro" id="IPR000891">
    <property type="entry name" value="PYR_CT"/>
</dbReference>
<evidence type="ECO:0000256" key="6">
    <source>
        <dbReference type="ARBA" id="ARBA00022679"/>
    </source>
</evidence>
<dbReference type="EMBL" id="CP089984">
    <property type="protein sequence ID" value="WXB11159.1"/>
    <property type="molecule type" value="Genomic_DNA"/>
</dbReference>